<dbReference type="InterPro" id="IPR000917">
    <property type="entry name" value="Sulfatase_N"/>
</dbReference>
<dbReference type="PANTHER" id="PTHR45953">
    <property type="entry name" value="IDURONATE 2-SULFATASE"/>
    <property type="match status" value="1"/>
</dbReference>
<dbReference type="eggNOG" id="COG3119">
    <property type="taxonomic scope" value="Bacteria"/>
</dbReference>
<dbReference type="GO" id="GO:0005737">
    <property type="term" value="C:cytoplasm"/>
    <property type="evidence" value="ECO:0007669"/>
    <property type="project" value="TreeGrafter"/>
</dbReference>
<evidence type="ECO:0000256" key="2">
    <source>
        <dbReference type="ARBA" id="ARBA00022801"/>
    </source>
</evidence>
<accession>D1AK33</accession>
<keyword evidence="5" id="KW-1185">Reference proteome</keyword>
<feature type="domain" description="Sulfatase N-terminal" evidence="3">
    <location>
        <begin position="3"/>
        <end position="331"/>
    </location>
</feature>
<reference evidence="4 5" key="2">
    <citation type="journal article" date="2010" name="Stand. Genomic Sci.">
        <title>Complete genome sequence of Sebaldella termitidis type strain (NCTC 11300).</title>
        <authorList>
            <person name="Harmon-Smith M."/>
            <person name="Celia L."/>
            <person name="Chertkov O."/>
            <person name="Lapidus A."/>
            <person name="Copeland A."/>
            <person name="Glavina Del Rio T."/>
            <person name="Nolan M."/>
            <person name="Lucas S."/>
            <person name="Tice H."/>
            <person name="Cheng J.F."/>
            <person name="Han C."/>
            <person name="Detter J.C."/>
            <person name="Bruce D."/>
            <person name="Goodwin L."/>
            <person name="Pitluck S."/>
            <person name="Pati A."/>
            <person name="Liolios K."/>
            <person name="Ivanova N."/>
            <person name="Mavromatis K."/>
            <person name="Mikhailova N."/>
            <person name="Chen A."/>
            <person name="Palaniappan K."/>
            <person name="Land M."/>
            <person name="Hauser L."/>
            <person name="Chang Y.J."/>
            <person name="Jeffries C.D."/>
            <person name="Brettin T."/>
            <person name="Goker M."/>
            <person name="Beck B."/>
            <person name="Bristow J."/>
            <person name="Eisen J.A."/>
            <person name="Markowitz V."/>
            <person name="Hugenholtz P."/>
            <person name="Kyrpides N.C."/>
            <person name="Klenk H.P."/>
            <person name="Chen F."/>
        </authorList>
    </citation>
    <scope>NUCLEOTIDE SEQUENCE [LARGE SCALE GENOMIC DNA]</scope>
    <source>
        <strain evidence="5">ATCC 33386 / NCTC 11300</strain>
    </source>
</reference>
<dbReference type="SUPFAM" id="SSF53649">
    <property type="entry name" value="Alkaline phosphatase-like"/>
    <property type="match status" value="1"/>
</dbReference>
<dbReference type="RefSeq" id="WP_012861543.1">
    <property type="nucleotide sequence ID" value="NC_013517.1"/>
</dbReference>
<dbReference type="Pfam" id="PF00884">
    <property type="entry name" value="Sulfatase"/>
    <property type="match status" value="1"/>
</dbReference>
<keyword evidence="2" id="KW-0378">Hydrolase</keyword>
<organism evidence="4 5">
    <name type="scientific">Sebaldella termitidis (strain ATCC 33386 / NCTC 11300)</name>
    <dbReference type="NCBI Taxonomy" id="526218"/>
    <lineage>
        <taxon>Bacteria</taxon>
        <taxon>Fusobacteriati</taxon>
        <taxon>Fusobacteriota</taxon>
        <taxon>Fusobacteriia</taxon>
        <taxon>Fusobacteriales</taxon>
        <taxon>Leptotrichiaceae</taxon>
        <taxon>Sebaldella</taxon>
    </lineage>
</organism>
<dbReference type="GO" id="GO:0008484">
    <property type="term" value="F:sulfuric ester hydrolase activity"/>
    <property type="evidence" value="ECO:0007669"/>
    <property type="project" value="TreeGrafter"/>
</dbReference>
<proteinExistence type="predicted"/>
<dbReference type="CDD" id="cd16148">
    <property type="entry name" value="sulfatase_like"/>
    <property type="match status" value="1"/>
</dbReference>
<dbReference type="HOGENOM" id="CLU_006332_14_0_0"/>
<dbReference type="EMBL" id="CP001739">
    <property type="protein sequence ID" value="ACZ08949.1"/>
    <property type="molecule type" value="Genomic_DNA"/>
</dbReference>
<dbReference type="AlphaFoldDB" id="D1AK33"/>
<gene>
    <name evidence="4" type="ordered locus">Sterm_2095</name>
</gene>
<dbReference type="STRING" id="526218.Sterm_2095"/>
<dbReference type="InterPro" id="IPR017850">
    <property type="entry name" value="Alkaline_phosphatase_core_sf"/>
</dbReference>
<dbReference type="PANTHER" id="PTHR45953:SF1">
    <property type="entry name" value="IDURONATE 2-SULFATASE"/>
    <property type="match status" value="1"/>
</dbReference>
<name>D1AK33_SEBTE</name>
<keyword evidence="1" id="KW-0479">Metal-binding</keyword>
<dbReference type="KEGG" id="str:Sterm_2095"/>
<evidence type="ECO:0000256" key="1">
    <source>
        <dbReference type="ARBA" id="ARBA00022723"/>
    </source>
</evidence>
<reference evidence="5" key="1">
    <citation type="submission" date="2009-09" db="EMBL/GenBank/DDBJ databases">
        <title>The complete chromosome of Sebaldella termitidis ATCC 33386.</title>
        <authorList>
            <consortium name="US DOE Joint Genome Institute (JGI-PGF)"/>
            <person name="Lucas S."/>
            <person name="Copeland A."/>
            <person name="Lapidus A."/>
            <person name="Glavina del Rio T."/>
            <person name="Dalin E."/>
            <person name="Tice H."/>
            <person name="Bruce D."/>
            <person name="Goodwin L."/>
            <person name="Pitluck S."/>
            <person name="Kyrpides N."/>
            <person name="Mavromatis K."/>
            <person name="Ivanova N."/>
            <person name="Mikhailova N."/>
            <person name="Sims D."/>
            <person name="Meincke L."/>
            <person name="Brettin T."/>
            <person name="Detter J.C."/>
            <person name="Han C."/>
            <person name="Larimer F."/>
            <person name="Land M."/>
            <person name="Hauser L."/>
            <person name="Markowitz V."/>
            <person name="Cheng J.F."/>
            <person name="Hugenholtz P."/>
            <person name="Woyke T."/>
            <person name="Wu D."/>
            <person name="Eisen J.A."/>
        </authorList>
    </citation>
    <scope>NUCLEOTIDE SEQUENCE [LARGE SCALE GENOMIC DNA]</scope>
    <source>
        <strain evidence="5">ATCC 33386 / NCTC 11300</strain>
    </source>
</reference>
<protein>
    <submittedName>
        <fullName evidence="4">Sulfatase</fullName>
    </submittedName>
</protein>
<evidence type="ECO:0000259" key="3">
    <source>
        <dbReference type="Pfam" id="PF00884"/>
    </source>
</evidence>
<evidence type="ECO:0000313" key="5">
    <source>
        <dbReference type="Proteomes" id="UP000000845"/>
    </source>
</evidence>
<evidence type="ECO:0000313" key="4">
    <source>
        <dbReference type="EMBL" id="ACZ08949.1"/>
    </source>
</evidence>
<sequence length="594" mass="69793">MKVVMLMFDTLNRRSLSAYGNKWIKTPNFDRLAEKTVMFNNFFSGSLPCMPARRELHTGRYNFLHRSWGPMEPFDFSMPETLKNNGIYTHLVTDHSHYFEDGGATYHNRYNTWEGFRGQEGDRWKGKIGDIDIPEQIETGKKGISFKQNWINRNYQKNEEEFSGTKVINAGIEFITENINEDKWFLQIECFDPHEPFYSPEKYKELYKHEYNGKFFDWPSYKPVTESEEEIEHLNYEYAALLSMCDAQLGKVLDTMDKYNMWKDTMLIVNTDHGFLLGEHGWLGKNMEPVYNEVAHIPFFIWDPRFEIKNETRNSLAQTIDLPATILEYFNVELPETMQGKPLRKAIEKKEDIRKAGLFGIYGGHINVVNNEYIYMRAPICPENTPLYEYTLMPAKMRGFFSKKQLENTELVNGFKFTNGISVLKTFGELESSLYRFGNKLFHRKNDPLQEKNLDNIEAEEKLTEIMRELMLESEAPDEQYERIGIYKDRKITAEELTVQKEARIKREKSGINENIIISDKVLAQINIIKGIIRNKEDRKYFLKEINSMYEEKKVMELKEEDILKIADSVTGKLNLGDKKKVLMDSIKYADVKE</sequence>
<dbReference type="Proteomes" id="UP000000845">
    <property type="component" value="Chromosome"/>
</dbReference>
<dbReference type="GO" id="GO:0046872">
    <property type="term" value="F:metal ion binding"/>
    <property type="evidence" value="ECO:0007669"/>
    <property type="project" value="UniProtKB-KW"/>
</dbReference>
<dbReference type="Gene3D" id="3.40.720.10">
    <property type="entry name" value="Alkaline Phosphatase, subunit A"/>
    <property type="match status" value="1"/>
</dbReference>